<protein>
    <submittedName>
        <fullName evidence="1">Sodium/hydrogen exchanger 6</fullName>
    </submittedName>
</protein>
<name>A0A194RH34_PAPMA</name>
<gene>
    <name evidence="1" type="ORF">RR48_10234</name>
</gene>
<organism evidence="1 2">
    <name type="scientific">Papilio machaon</name>
    <name type="common">Old World swallowtail butterfly</name>
    <dbReference type="NCBI Taxonomy" id="76193"/>
    <lineage>
        <taxon>Eukaryota</taxon>
        <taxon>Metazoa</taxon>
        <taxon>Ecdysozoa</taxon>
        <taxon>Arthropoda</taxon>
        <taxon>Hexapoda</taxon>
        <taxon>Insecta</taxon>
        <taxon>Pterygota</taxon>
        <taxon>Neoptera</taxon>
        <taxon>Endopterygota</taxon>
        <taxon>Lepidoptera</taxon>
        <taxon>Glossata</taxon>
        <taxon>Ditrysia</taxon>
        <taxon>Papilionoidea</taxon>
        <taxon>Papilionidae</taxon>
        <taxon>Papilioninae</taxon>
        <taxon>Papilio</taxon>
    </lineage>
</organism>
<keyword evidence="2" id="KW-1185">Reference proteome</keyword>
<reference evidence="1 2" key="1">
    <citation type="journal article" date="2015" name="Nat. Commun.">
        <title>Outbred genome sequencing and CRISPR/Cas9 gene editing in butterflies.</title>
        <authorList>
            <person name="Li X."/>
            <person name="Fan D."/>
            <person name="Zhang W."/>
            <person name="Liu G."/>
            <person name="Zhang L."/>
            <person name="Zhao L."/>
            <person name="Fang X."/>
            <person name="Chen L."/>
            <person name="Dong Y."/>
            <person name="Chen Y."/>
            <person name="Ding Y."/>
            <person name="Zhao R."/>
            <person name="Feng M."/>
            <person name="Zhu Y."/>
            <person name="Feng Y."/>
            <person name="Jiang X."/>
            <person name="Zhu D."/>
            <person name="Xiang H."/>
            <person name="Feng X."/>
            <person name="Li S."/>
            <person name="Wang J."/>
            <person name="Zhang G."/>
            <person name="Kronforst M.R."/>
            <person name="Wang W."/>
        </authorList>
    </citation>
    <scope>NUCLEOTIDE SEQUENCE [LARGE SCALE GENOMIC DNA]</scope>
    <source>
        <strain evidence="1">Ya'a_city_454_Pm</strain>
        <tissue evidence="1">Whole body</tissue>
    </source>
</reference>
<sequence length="214" mass="23264">MSFALAIRNTVSEARQAMLTTTSLIVIATVVLQGGAATHALAYLRIPTGQGQNDENEALPYRDVRSPADLGFGLRNLDASQPTSCDRAINGSMVVKWGKGDSGVIMPWQLNKLAETPRSEGGEKARLARLWGAVDSKLLKPLLTHARPPLTDTLPAFFRPIARVLTTTRQYTQGENNLHRTDSDSDLCIDEPQPVPASIDPQLSYNVRNGFGNV</sequence>
<proteinExistence type="predicted"/>
<evidence type="ECO:0000313" key="2">
    <source>
        <dbReference type="Proteomes" id="UP000053240"/>
    </source>
</evidence>
<dbReference type="Proteomes" id="UP000053240">
    <property type="component" value="Unassembled WGS sequence"/>
</dbReference>
<dbReference type="InParanoid" id="A0A194RH34"/>
<dbReference type="EMBL" id="KQ460207">
    <property type="protein sequence ID" value="KPJ16635.1"/>
    <property type="molecule type" value="Genomic_DNA"/>
</dbReference>
<accession>A0A194RH34</accession>
<evidence type="ECO:0000313" key="1">
    <source>
        <dbReference type="EMBL" id="KPJ16635.1"/>
    </source>
</evidence>
<dbReference type="AlphaFoldDB" id="A0A194RH34"/>
<dbReference type="STRING" id="76193.A0A194RH34"/>